<organism evidence="2 3">
    <name type="scientific">Phytophthora lilii</name>
    <dbReference type="NCBI Taxonomy" id="2077276"/>
    <lineage>
        <taxon>Eukaryota</taxon>
        <taxon>Sar</taxon>
        <taxon>Stramenopiles</taxon>
        <taxon>Oomycota</taxon>
        <taxon>Peronosporomycetes</taxon>
        <taxon>Peronosporales</taxon>
        <taxon>Peronosporaceae</taxon>
        <taxon>Phytophthora</taxon>
    </lineage>
</organism>
<keyword evidence="1" id="KW-0732">Signal</keyword>
<feature type="signal peptide" evidence="1">
    <location>
        <begin position="1"/>
        <end position="21"/>
    </location>
</feature>
<comment type="caution">
    <text evidence="2">The sequence shown here is derived from an EMBL/GenBank/DDBJ whole genome shotgun (WGS) entry which is preliminary data.</text>
</comment>
<feature type="chain" id="PRO_5040751540" evidence="1">
    <location>
        <begin position="22"/>
        <end position="112"/>
    </location>
</feature>
<sequence>MQLILRLLFLTFVAVISSTAAEVVTSKEEPNDKLGPLDHASLVRGIATEFNTGEKQALRVNPRHASVFDEERGFREWYSKLFAKMLKKLDDARLRRVMDRYLNNLGKNKKNS</sequence>
<evidence type="ECO:0000256" key="1">
    <source>
        <dbReference type="SAM" id="SignalP"/>
    </source>
</evidence>
<dbReference type="AlphaFoldDB" id="A0A9W6WL53"/>
<accession>A0A9W6WL53</accession>
<evidence type="ECO:0000313" key="2">
    <source>
        <dbReference type="EMBL" id="GMF17631.1"/>
    </source>
</evidence>
<proteinExistence type="predicted"/>
<protein>
    <submittedName>
        <fullName evidence="2">Unnamed protein product</fullName>
    </submittedName>
</protein>
<reference evidence="2" key="1">
    <citation type="submission" date="2023-04" db="EMBL/GenBank/DDBJ databases">
        <title>Phytophthora lilii NBRC 32176.</title>
        <authorList>
            <person name="Ichikawa N."/>
            <person name="Sato H."/>
            <person name="Tonouchi N."/>
        </authorList>
    </citation>
    <scope>NUCLEOTIDE SEQUENCE</scope>
    <source>
        <strain evidence="2">NBRC 32176</strain>
    </source>
</reference>
<evidence type="ECO:0000313" key="3">
    <source>
        <dbReference type="Proteomes" id="UP001165083"/>
    </source>
</evidence>
<gene>
    <name evidence="2" type="ORF">Plil01_000648100</name>
</gene>
<keyword evidence="3" id="KW-1185">Reference proteome</keyword>
<dbReference type="EMBL" id="BSXW01000289">
    <property type="protein sequence ID" value="GMF17631.1"/>
    <property type="molecule type" value="Genomic_DNA"/>
</dbReference>
<name>A0A9W6WL53_9STRA</name>
<dbReference type="Proteomes" id="UP001165083">
    <property type="component" value="Unassembled WGS sequence"/>
</dbReference>